<dbReference type="InterPro" id="IPR029058">
    <property type="entry name" value="AB_hydrolase_fold"/>
</dbReference>
<name>A0A423PZG2_9GAMM</name>
<reference evidence="2 3" key="1">
    <citation type="submission" date="2013-10" db="EMBL/GenBank/DDBJ databases">
        <title>Salinisphaera japonica YTM-1 Genome Sequencing.</title>
        <authorList>
            <person name="Lai Q."/>
            <person name="Li C."/>
            <person name="Shao Z."/>
        </authorList>
    </citation>
    <scope>NUCLEOTIDE SEQUENCE [LARGE SCALE GENOMIC DNA]</scope>
    <source>
        <strain evidence="2 3">YTM-1</strain>
    </source>
</reference>
<organism evidence="2 3">
    <name type="scientific">Salinisphaera japonica YTM-1</name>
    <dbReference type="NCBI Taxonomy" id="1209778"/>
    <lineage>
        <taxon>Bacteria</taxon>
        <taxon>Pseudomonadati</taxon>
        <taxon>Pseudomonadota</taxon>
        <taxon>Gammaproteobacteria</taxon>
        <taxon>Salinisphaerales</taxon>
        <taxon>Salinisphaeraceae</taxon>
        <taxon>Salinisphaera</taxon>
    </lineage>
</organism>
<dbReference type="InParanoid" id="A0A423PZG2"/>
<gene>
    <name evidence="2" type="ORF">SAJA_03895</name>
</gene>
<protein>
    <recommendedName>
        <fullName evidence="1">AB hydrolase-1 domain-containing protein</fullName>
    </recommendedName>
</protein>
<evidence type="ECO:0000313" key="2">
    <source>
        <dbReference type="EMBL" id="ROO30984.1"/>
    </source>
</evidence>
<dbReference type="AlphaFoldDB" id="A0A423PZG2"/>
<dbReference type="Proteomes" id="UP000285310">
    <property type="component" value="Unassembled WGS sequence"/>
</dbReference>
<dbReference type="EMBL" id="AYKG01000008">
    <property type="protein sequence ID" value="ROO30984.1"/>
    <property type="molecule type" value="Genomic_DNA"/>
</dbReference>
<evidence type="ECO:0000313" key="3">
    <source>
        <dbReference type="Proteomes" id="UP000285310"/>
    </source>
</evidence>
<dbReference type="InterPro" id="IPR000073">
    <property type="entry name" value="AB_hydrolase_1"/>
</dbReference>
<accession>A0A423PZG2</accession>
<feature type="domain" description="AB hydrolase-1" evidence="1">
    <location>
        <begin position="41"/>
        <end position="194"/>
    </location>
</feature>
<sequence>MGAPRRRQLLGELLTPARLALDPAQYRRLPRDIEGKGQPVMLIPGLGAGPGSMAMIRRYLRKRQFRTWDWAQGRNGGDVQSVLPHVAERLETLVKELDRPFALVGWSLGGFIAREVARDRPDLVSRVVTIGSPVLGGAKYTSLAGPYKRRGAQLDDIEATILNRYDVPLKRPVRAIYSEDDGIVSWQATIDRFSTDVKHIRVPGPHVGLGFSKRVLRHLPALLVGD</sequence>
<evidence type="ECO:0000259" key="1">
    <source>
        <dbReference type="Pfam" id="PF12697"/>
    </source>
</evidence>
<proteinExistence type="predicted"/>
<dbReference type="Gene3D" id="3.40.50.1820">
    <property type="entry name" value="alpha/beta hydrolase"/>
    <property type="match status" value="1"/>
</dbReference>
<keyword evidence="3" id="KW-1185">Reference proteome</keyword>
<comment type="caution">
    <text evidence="2">The sequence shown here is derived from an EMBL/GenBank/DDBJ whole genome shotgun (WGS) entry which is preliminary data.</text>
</comment>
<dbReference type="SUPFAM" id="SSF53474">
    <property type="entry name" value="alpha/beta-Hydrolases"/>
    <property type="match status" value="1"/>
</dbReference>
<dbReference type="Pfam" id="PF12697">
    <property type="entry name" value="Abhydrolase_6"/>
    <property type="match status" value="1"/>
</dbReference>